<evidence type="ECO:0000256" key="1">
    <source>
        <dbReference type="ARBA" id="ARBA00004442"/>
    </source>
</evidence>
<feature type="signal peptide" evidence="6">
    <location>
        <begin position="1"/>
        <end position="26"/>
    </location>
</feature>
<name>A0A1X9YSZ1_9BACT</name>
<dbReference type="InterPro" id="IPR012944">
    <property type="entry name" value="SusD_RagB_dom"/>
</dbReference>
<dbReference type="EMBL" id="CP021235">
    <property type="protein sequence ID" value="ARS36009.1"/>
    <property type="molecule type" value="Genomic_DNA"/>
</dbReference>
<dbReference type="InterPro" id="IPR033985">
    <property type="entry name" value="SusD-like_N"/>
</dbReference>
<dbReference type="GO" id="GO:0009279">
    <property type="term" value="C:cell outer membrane"/>
    <property type="evidence" value="ECO:0007669"/>
    <property type="project" value="UniProtKB-SubCell"/>
</dbReference>
<feature type="chain" id="PRO_5011009480" evidence="6">
    <location>
        <begin position="27"/>
        <end position="493"/>
    </location>
</feature>
<proteinExistence type="inferred from homology"/>
<keyword evidence="4" id="KW-0472">Membrane</keyword>
<protein>
    <submittedName>
        <fullName evidence="9">RagB/SusD family nutrient uptake outer membrane protein</fullName>
    </submittedName>
</protein>
<reference evidence="10" key="1">
    <citation type="submission" date="2017-05" db="EMBL/GenBank/DDBJ databases">
        <authorList>
            <person name="Ray J."/>
            <person name="Price M."/>
            <person name="Deutschbauer A."/>
        </authorList>
    </citation>
    <scope>NUCLEOTIDE SEQUENCE [LARGE SCALE GENOMIC DNA]</scope>
    <source>
        <strain evidence="10">DSM 19842</strain>
    </source>
</reference>
<evidence type="ECO:0000313" key="9">
    <source>
        <dbReference type="EMBL" id="ARS36009.1"/>
    </source>
</evidence>
<evidence type="ECO:0000256" key="4">
    <source>
        <dbReference type="ARBA" id="ARBA00023136"/>
    </source>
</evidence>
<evidence type="ECO:0000256" key="6">
    <source>
        <dbReference type="SAM" id="SignalP"/>
    </source>
</evidence>
<dbReference type="InterPro" id="IPR011990">
    <property type="entry name" value="TPR-like_helical_dom_sf"/>
</dbReference>
<feature type="domain" description="RagB/SusD" evidence="7">
    <location>
        <begin position="360"/>
        <end position="458"/>
    </location>
</feature>
<dbReference type="PROSITE" id="PS51257">
    <property type="entry name" value="PROKAR_LIPOPROTEIN"/>
    <property type="match status" value="1"/>
</dbReference>
<dbReference type="SUPFAM" id="SSF48452">
    <property type="entry name" value="TPR-like"/>
    <property type="match status" value="1"/>
</dbReference>
<sequence length="493" mass="55585">MNMLRKVTKTLAGLCLLLTVSSCDNWLEVTPKTQIRAGDQFKTEAGFRDALMGAYIGMTAPELYARDMTWNMVDLLSQQYAPLPSLAGYAELQQYRYKATRVVPKLDAVWNKTYNIIANINNALHYLEVNKELLNPISHDIIKGELLGLRAFLHFDLMRLYGYGDLANRPEVGAKPAIPYVTEFDKEITPQLTYAQTFELLAQDIRTALELLQADPIYPNAGRPPGYYAEINRDGFFDHREQRMNYYAVKALQARMLLWQGGADRLEAAKLAAEEVINSNAAALISAESYPASSDPILYPEVLFSLNVYALADVVNRYLDADKPTNYDALFLTSTAANEIYETSNVNVGVADIRFNTLLDQQTSGYVPVKLLQNKNTYLNNVPLMKLPEMYYIAAEYYANNGQPGTAIQYLNSVRKSRGILEGIPEAADAEAVKAELFKEYRKEFVSEGQLFFYYKRKGLTKLPGLSEETVVGDNIYLIPYPDSEIEFGNRVQ</sequence>
<evidence type="ECO:0000256" key="2">
    <source>
        <dbReference type="ARBA" id="ARBA00006275"/>
    </source>
</evidence>
<keyword evidence="3 6" id="KW-0732">Signal</keyword>
<dbReference type="OrthoDB" id="926893at2"/>
<evidence type="ECO:0000259" key="7">
    <source>
        <dbReference type="Pfam" id="PF07980"/>
    </source>
</evidence>
<dbReference type="Proteomes" id="UP000266292">
    <property type="component" value="Chromosome"/>
</dbReference>
<keyword evidence="5" id="KW-0998">Cell outer membrane</keyword>
<organism evidence="9 10">
    <name type="scientific">Pontibacter actiniarum</name>
    <dbReference type="NCBI Taxonomy" id="323450"/>
    <lineage>
        <taxon>Bacteria</taxon>
        <taxon>Pseudomonadati</taxon>
        <taxon>Bacteroidota</taxon>
        <taxon>Cytophagia</taxon>
        <taxon>Cytophagales</taxon>
        <taxon>Hymenobacteraceae</taxon>
        <taxon>Pontibacter</taxon>
    </lineage>
</organism>
<comment type="similarity">
    <text evidence="2">Belongs to the SusD family.</text>
</comment>
<evidence type="ECO:0000259" key="8">
    <source>
        <dbReference type="Pfam" id="PF14322"/>
    </source>
</evidence>
<accession>A0A1X9YSZ1</accession>
<keyword evidence="10" id="KW-1185">Reference proteome</keyword>
<dbReference type="STRING" id="709015.GCA_000472485_02321"/>
<dbReference type="Pfam" id="PF07980">
    <property type="entry name" value="SusD_RagB"/>
    <property type="match status" value="1"/>
</dbReference>
<dbReference type="AlphaFoldDB" id="A0A1X9YSZ1"/>
<comment type="subcellular location">
    <subcellularLocation>
        <location evidence="1">Cell outer membrane</location>
    </subcellularLocation>
</comment>
<dbReference type="KEGG" id="pact:CA264_11500"/>
<evidence type="ECO:0000313" key="10">
    <source>
        <dbReference type="Proteomes" id="UP000266292"/>
    </source>
</evidence>
<evidence type="ECO:0000256" key="5">
    <source>
        <dbReference type="ARBA" id="ARBA00023237"/>
    </source>
</evidence>
<gene>
    <name evidence="9" type="ORF">CA264_11500</name>
</gene>
<dbReference type="Gene3D" id="1.25.40.390">
    <property type="match status" value="1"/>
</dbReference>
<evidence type="ECO:0000256" key="3">
    <source>
        <dbReference type="ARBA" id="ARBA00022729"/>
    </source>
</evidence>
<feature type="domain" description="SusD-like N-terminal" evidence="8">
    <location>
        <begin position="82"/>
        <end position="215"/>
    </location>
</feature>
<dbReference type="Pfam" id="PF14322">
    <property type="entry name" value="SusD-like_3"/>
    <property type="match status" value="1"/>
</dbReference>